<reference evidence="8" key="1">
    <citation type="journal article" date="2019" name="Int. J. Syst. Evol. Microbiol.">
        <title>The Global Catalogue of Microorganisms (GCM) 10K type strain sequencing project: providing services to taxonomists for standard genome sequencing and annotation.</title>
        <authorList>
            <consortium name="The Broad Institute Genomics Platform"/>
            <consortium name="The Broad Institute Genome Sequencing Center for Infectious Disease"/>
            <person name="Wu L."/>
            <person name="Ma J."/>
        </authorList>
    </citation>
    <scope>NUCLEOTIDE SEQUENCE [LARGE SCALE GENOMIC DNA]</scope>
    <source>
        <strain evidence="8">CCUG 56108</strain>
    </source>
</reference>
<organism evidence="7 8">
    <name type="scientific">Methylobacterium marchantiae</name>
    <dbReference type="NCBI Taxonomy" id="600331"/>
    <lineage>
        <taxon>Bacteria</taxon>
        <taxon>Pseudomonadati</taxon>
        <taxon>Pseudomonadota</taxon>
        <taxon>Alphaproteobacteria</taxon>
        <taxon>Hyphomicrobiales</taxon>
        <taxon>Methylobacteriaceae</taxon>
        <taxon>Methylobacterium</taxon>
    </lineage>
</organism>
<dbReference type="Pfam" id="PF00174">
    <property type="entry name" value="Oxidored_molyb"/>
    <property type="match status" value="1"/>
</dbReference>
<feature type="binding site" evidence="5">
    <location>
        <position position="81"/>
    </location>
    <ligand>
        <name>Mo-molybdopterin</name>
        <dbReference type="ChEBI" id="CHEBI:71302"/>
    </ligand>
</feature>
<keyword evidence="8" id="KW-1185">Reference proteome</keyword>
<feature type="binding site" evidence="5">
    <location>
        <position position="173"/>
    </location>
    <ligand>
        <name>Mo-molybdopterin</name>
        <dbReference type="ChEBI" id="CHEBI:71302"/>
    </ligand>
</feature>
<proteinExistence type="inferred from homology"/>
<evidence type="ECO:0000256" key="5">
    <source>
        <dbReference type="HAMAP-Rule" id="MF_01206"/>
    </source>
</evidence>
<feature type="domain" description="Oxidoreductase molybdopterin-binding" evidence="6">
    <location>
        <begin position="100"/>
        <end position="255"/>
    </location>
</feature>
<evidence type="ECO:0000256" key="4">
    <source>
        <dbReference type="ARBA" id="ARBA00023002"/>
    </source>
</evidence>
<keyword evidence="1 5" id="KW-0500">Molybdenum</keyword>
<dbReference type="EC" id="1.8.5.-" evidence="5"/>
<feature type="binding site" evidence="5">
    <location>
        <begin position="237"/>
        <end position="239"/>
    </location>
    <ligand>
        <name>Mo-molybdopterin</name>
        <dbReference type="ChEBI" id="CHEBI:71302"/>
    </ligand>
</feature>
<evidence type="ECO:0000313" key="7">
    <source>
        <dbReference type="EMBL" id="MFD1303335.1"/>
    </source>
</evidence>
<dbReference type="EMBL" id="JBHTND010000027">
    <property type="protein sequence ID" value="MFD1303335.1"/>
    <property type="molecule type" value="Genomic_DNA"/>
</dbReference>
<feature type="binding site" evidence="5">
    <location>
        <begin position="84"/>
        <end position="85"/>
    </location>
    <ligand>
        <name>Mo-molybdopterin</name>
        <dbReference type="ChEBI" id="CHEBI:71302"/>
    </ligand>
</feature>
<dbReference type="HAMAP" id="MF_01206">
    <property type="entry name" value="MsrP"/>
    <property type="match status" value="1"/>
</dbReference>
<dbReference type="PANTHER" id="PTHR43032:SF3">
    <property type="entry name" value="PROTEIN-METHIONINE-SULFOXIDE REDUCTASE CATALYTIC SUBUNIT MSRP"/>
    <property type="match status" value="1"/>
</dbReference>
<accession>A0ABW3X2K0</accession>
<dbReference type="NCBIfam" id="NF003767">
    <property type="entry name" value="PRK05363.1"/>
    <property type="match status" value="1"/>
</dbReference>
<comment type="function">
    <text evidence="5">Part of the MsrPQ system that repairs oxidized periplasmic proteins containing methionine sulfoxide residues (Met-O), using respiratory chain electrons. Thus protects these proteins from oxidative-stress damage caused by reactive species of oxygen and chlorine generated by the host defense mechanisms. MsrPQ is essential for the maintenance of envelope integrity under bleach stress, rescuing a wide series of structurally unrelated periplasmic proteins from methionine oxidation. The catalytic subunit MsrP is non-stereospecific, being able to reduce both (R-) and (S-) diastereoisomers of methionine sulfoxide.</text>
</comment>
<sequence length="318" mass="35758">MYIKRHRTWNLPERFATPESIFLNRRSIFGGAAGLAVTSLIGTEDAFAAADPKGGLYPAARNEAYSLDRPLTPEKFSADYNNFYEFGTSKTVLPAANALKTRPWTIKIDGLVDKPFEIGIDDLVRKMVLEERLYRHRCVEAWSMSVPWTGFPLSKLVALAKPASGAKYVRMETFMDKSMAPGQRSFLYPWPYVEGLTMEEANNDLAFIATGVYGKPLANQFGAPIRLAVPWKYGFKSVKSIVKLSFVAERPKTFWEGLQASEYGFWANVNPAVSHPRWSQATERVLGTDQRVPTLIYNGYGEQVAGLYKGLENERLFV</sequence>
<comment type="catalytic activity">
    <reaction evidence="5">
        <text>L-methionyl-[protein] + a quinone + H2O = L-methionyl-(R)-S-oxide-[protein] + a quinol</text>
        <dbReference type="Rhea" id="RHEA:51296"/>
        <dbReference type="Rhea" id="RHEA-COMP:12313"/>
        <dbReference type="Rhea" id="RHEA-COMP:12314"/>
        <dbReference type="ChEBI" id="CHEBI:15377"/>
        <dbReference type="ChEBI" id="CHEBI:16044"/>
        <dbReference type="ChEBI" id="CHEBI:24646"/>
        <dbReference type="ChEBI" id="CHEBI:45764"/>
        <dbReference type="ChEBI" id="CHEBI:132124"/>
    </reaction>
</comment>
<dbReference type="GO" id="GO:0016491">
    <property type="term" value="F:oxidoreductase activity"/>
    <property type="evidence" value="ECO:0007669"/>
    <property type="project" value="UniProtKB-KW"/>
</dbReference>
<evidence type="ECO:0000313" key="8">
    <source>
        <dbReference type="Proteomes" id="UP001597176"/>
    </source>
</evidence>
<dbReference type="InterPro" id="IPR022867">
    <property type="entry name" value="MsrP"/>
</dbReference>
<protein>
    <recommendedName>
        <fullName evidence="5">Protein-methionine-sulfoxide reductase catalytic subunit MsrP</fullName>
        <ecNumber evidence="5">1.8.5.-</ecNumber>
    </recommendedName>
</protein>
<evidence type="ECO:0000256" key="3">
    <source>
        <dbReference type="ARBA" id="ARBA00022729"/>
    </source>
</evidence>
<dbReference type="Gene3D" id="3.90.420.10">
    <property type="entry name" value="Oxidoreductase, molybdopterin-binding domain"/>
    <property type="match status" value="1"/>
</dbReference>
<dbReference type="RefSeq" id="WP_238208907.1">
    <property type="nucleotide sequence ID" value="NZ_JBHTND010000027.1"/>
</dbReference>
<comment type="subunit">
    <text evidence="5">Heterodimer of a catalytic subunit (MsrP) and a heme-binding subunit (MsrQ).</text>
</comment>
<dbReference type="SUPFAM" id="SSF56524">
    <property type="entry name" value="Oxidoreductase molybdopterin-binding domain"/>
    <property type="match status" value="1"/>
</dbReference>
<dbReference type="PANTHER" id="PTHR43032">
    <property type="entry name" value="PROTEIN-METHIONINE-SULFOXIDE REDUCTASE"/>
    <property type="match status" value="1"/>
</dbReference>
<feature type="binding site" evidence="5">
    <location>
        <position position="138"/>
    </location>
    <ligand>
        <name>Mo-molybdopterin</name>
        <dbReference type="ChEBI" id="CHEBI:71302"/>
    </ligand>
    <ligandPart>
        <name>Mo</name>
        <dbReference type="ChEBI" id="CHEBI:28685"/>
    </ligandPart>
</feature>
<evidence type="ECO:0000256" key="2">
    <source>
        <dbReference type="ARBA" id="ARBA00022723"/>
    </source>
</evidence>
<keyword evidence="4 5" id="KW-0560">Oxidoreductase</keyword>
<dbReference type="InterPro" id="IPR000572">
    <property type="entry name" value="OxRdtase_Mopterin-bd_dom"/>
</dbReference>
<feature type="binding site" evidence="5">
    <location>
        <position position="226"/>
    </location>
    <ligand>
        <name>Mo-molybdopterin</name>
        <dbReference type="ChEBI" id="CHEBI:71302"/>
    </ligand>
</feature>
<dbReference type="Proteomes" id="UP001597176">
    <property type="component" value="Unassembled WGS sequence"/>
</dbReference>
<comment type="similarity">
    <text evidence="5">Belongs to the MsrP family.</text>
</comment>
<comment type="catalytic activity">
    <reaction evidence="5">
        <text>L-methionyl-[protein] + a quinone + H2O = L-methionyl-(S)-S-oxide-[protein] + a quinol</text>
        <dbReference type="Rhea" id="RHEA:51292"/>
        <dbReference type="Rhea" id="RHEA-COMP:12313"/>
        <dbReference type="Rhea" id="RHEA-COMP:12315"/>
        <dbReference type="ChEBI" id="CHEBI:15377"/>
        <dbReference type="ChEBI" id="CHEBI:16044"/>
        <dbReference type="ChEBI" id="CHEBI:24646"/>
        <dbReference type="ChEBI" id="CHEBI:44120"/>
        <dbReference type="ChEBI" id="CHEBI:132124"/>
    </reaction>
</comment>
<comment type="cofactor">
    <cofactor evidence="5">
        <name>Mo-molybdopterin</name>
        <dbReference type="ChEBI" id="CHEBI:71302"/>
    </cofactor>
    <text evidence="5">Binds 1 Mo-molybdopterin (Mo-MPT) cofactor per subunit.</text>
</comment>
<comment type="caution">
    <text evidence="5">Lacks conserved residue(s) required for the propagation of feature annotation.</text>
</comment>
<evidence type="ECO:0000259" key="6">
    <source>
        <dbReference type="Pfam" id="PF00174"/>
    </source>
</evidence>
<name>A0ABW3X2K0_9HYPH</name>
<keyword evidence="2 5" id="KW-0479">Metal-binding</keyword>
<evidence type="ECO:0000256" key="1">
    <source>
        <dbReference type="ARBA" id="ARBA00022505"/>
    </source>
</evidence>
<dbReference type="InterPro" id="IPR036374">
    <property type="entry name" value="OxRdtase_Mopterin-bd_sf"/>
</dbReference>
<comment type="caution">
    <text evidence="7">The sequence shown here is derived from an EMBL/GenBank/DDBJ whole genome shotgun (WGS) entry which is preliminary data.</text>
</comment>
<gene>
    <name evidence="5 7" type="primary">msrP</name>
    <name evidence="7" type="ORF">ACFQ4G_17320</name>
</gene>
<keyword evidence="3 5" id="KW-0732">Signal</keyword>